<dbReference type="GO" id="GO:0005737">
    <property type="term" value="C:cytoplasm"/>
    <property type="evidence" value="ECO:0007669"/>
    <property type="project" value="UniProtKB-SubCell"/>
</dbReference>
<dbReference type="CDD" id="cd02440">
    <property type="entry name" value="AdoMet_MTases"/>
    <property type="match status" value="1"/>
</dbReference>
<dbReference type="EMBL" id="AFYH01136210">
    <property type="status" value="NOT_ANNOTATED_CDS"/>
    <property type="molecule type" value="Genomic_DNA"/>
</dbReference>
<protein>
    <recommendedName>
        <fullName evidence="10">Protein arginine N-methyltransferase 9</fullName>
        <ecNumber evidence="2">2.1.1.320</ecNumber>
    </recommendedName>
    <alternativeName>
        <fullName evidence="11">Protein arginine N-methyltransferase 10</fullName>
    </alternativeName>
</protein>
<keyword evidence="8 12" id="KW-0802">TPR repeat</keyword>
<dbReference type="GO" id="GO:0042054">
    <property type="term" value="F:histone methyltransferase activity"/>
    <property type="evidence" value="ECO:0007669"/>
    <property type="project" value="TreeGrafter"/>
</dbReference>
<dbReference type="GO" id="GO:0032259">
    <property type="term" value="P:methylation"/>
    <property type="evidence" value="ECO:0007669"/>
    <property type="project" value="UniProtKB-KW"/>
</dbReference>
<dbReference type="EMBL" id="AFYH01136206">
    <property type="status" value="NOT_ANNOTATED_CDS"/>
    <property type="molecule type" value="Genomic_DNA"/>
</dbReference>
<keyword evidence="7" id="KW-0677">Repeat</keyword>
<accession>H3A1Z1</accession>
<dbReference type="SUPFAM" id="SSF48452">
    <property type="entry name" value="TPR-like"/>
    <property type="match status" value="1"/>
</dbReference>
<dbReference type="Gene3D" id="3.40.50.150">
    <property type="entry name" value="Vaccinia Virus protein VP39"/>
    <property type="match status" value="1"/>
</dbReference>
<evidence type="ECO:0000256" key="11">
    <source>
        <dbReference type="ARBA" id="ARBA00076152"/>
    </source>
</evidence>
<gene>
    <name evidence="16" type="primary">PRMT9</name>
</gene>
<dbReference type="EC" id="2.1.1.320" evidence="2"/>
<dbReference type="InterPro" id="IPR011990">
    <property type="entry name" value="TPR-like_helical_dom_sf"/>
</dbReference>
<keyword evidence="3" id="KW-0963">Cytoplasm</keyword>
<evidence type="ECO:0000256" key="3">
    <source>
        <dbReference type="ARBA" id="ARBA00022490"/>
    </source>
</evidence>
<dbReference type="PANTHER" id="PTHR11006:SF60">
    <property type="entry name" value="PROTEIN ARGININE N-METHYLTRANSFERASE 9"/>
    <property type="match status" value="1"/>
</dbReference>
<dbReference type="GO" id="GO:0005634">
    <property type="term" value="C:nucleus"/>
    <property type="evidence" value="ECO:0007669"/>
    <property type="project" value="TreeGrafter"/>
</dbReference>
<dbReference type="PROSITE" id="PS50005">
    <property type="entry name" value="TPR"/>
    <property type="match status" value="1"/>
</dbReference>
<evidence type="ECO:0000256" key="7">
    <source>
        <dbReference type="ARBA" id="ARBA00022737"/>
    </source>
</evidence>
<evidence type="ECO:0000256" key="14">
    <source>
        <dbReference type="SAM" id="MobiDB-lite"/>
    </source>
</evidence>
<evidence type="ECO:0000259" key="15">
    <source>
        <dbReference type="Pfam" id="PF22528"/>
    </source>
</evidence>
<dbReference type="InterPro" id="IPR029063">
    <property type="entry name" value="SAM-dependent_MTases_sf"/>
</dbReference>
<dbReference type="Pfam" id="PF22528">
    <property type="entry name" value="PRMT_C"/>
    <property type="match status" value="2"/>
</dbReference>
<evidence type="ECO:0000256" key="6">
    <source>
        <dbReference type="ARBA" id="ARBA00022691"/>
    </source>
</evidence>
<keyword evidence="17" id="KW-1185">Reference proteome</keyword>
<evidence type="ECO:0000256" key="9">
    <source>
        <dbReference type="ARBA" id="ARBA00048612"/>
    </source>
</evidence>
<evidence type="ECO:0000256" key="5">
    <source>
        <dbReference type="ARBA" id="ARBA00022679"/>
    </source>
</evidence>
<dbReference type="HOGENOM" id="CLU_017482_1_0_1"/>
<dbReference type="Gene3D" id="1.25.40.10">
    <property type="entry name" value="Tetratricopeptide repeat domain"/>
    <property type="match status" value="1"/>
</dbReference>
<reference evidence="17" key="1">
    <citation type="submission" date="2011-08" db="EMBL/GenBank/DDBJ databases">
        <title>The draft genome of Latimeria chalumnae.</title>
        <authorList>
            <person name="Di Palma F."/>
            <person name="Alfoldi J."/>
            <person name="Johnson J."/>
            <person name="Berlin A."/>
            <person name="Gnerre S."/>
            <person name="Jaffe D."/>
            <person name="MacCallum I."/>
            <person name="Young S."/>
            <person name="Walker B.J."/>
            <person name="Lander E."/>
            <person name="Lindblad-Toh K."/>
        </authorList>
    </citation>
    <scope>NUCLEOTIDE SEQUENCE [LARGE SCALE GENOMIC DNA]</scope>
    <source>
        <strain evidence="17">Wild caught</strain>
    </source>
</reference>
<evidence type="ECO:0000256" key="8">
    <source>
        <dbReference type="ARBA" id="ARBA00022803"/>
    </source>
</evidence>
<evidence type="ECO:0000313" key="17">
    <source>
        <dbReference type="Proteomes" id="UP000008672"/>
    </source>
</evidence>
<evidence type="ECO:0000256" key="4">
    <source>
        <dbReference type="ARBA" id="ARBA00022603"/>
    </source>
</evidence>
<dbReference type="STRING" id="7897.ENSLACP00000003662"/>
<dbReference type="OrthoDB" id="5980806at2759"/>
<comment type="catalytic activity">
    <reaction evidence="9">
        <text>L-arginyl-[protein] + 2 S-adenosyl-L-methionine = N(omega),N(omega)'-dimethyl-L-arginyl-[protein] + 2 S-adenosyl-L-homocysteine + 2 H(+)</text>
        <dbReference type="Rhea" id="RHEA:48108"/>
        <dbReference type="Rhea" id="RHEA-COMP:10532"/>
        <dbReference type="Rhea" id="RHEA-COMP:11992"/>
        <dbReference type="ChEBI" id="CHEBI:15378"/>
        <dbReference type="ChEBI" id="CHEBI:29965"/>
        <dbReference type="ChEBI" id="CHEBI:57856"/>
        <dbReference type="ChEBI" id="CHEBI:59789"/>
        <dbReference type="ChEBI" id="CHEBI:88221"/>
        <dbReference type="EC" id="2.1.1.320"/>
    </reaction>
</comment>
<dbReference type="PANTHER" id="PTHR11006">
    <property type="entry name" value="PROTEIN ARGININE N-METHYLTRANSFERASE"/>
    <property type="match status" value="1"/>
</dbReference>
<evidence type="ECO:0000256" key="13">
    <source>
        <dbReference type="PROSITE-ProRule" id="PRU01015"/>
    </source>
</evidence>
<dbReference type="Ensembl" id="ENSLACT00000003695.1">
    <property type="protein sequence ID" value="ENSLACP00000003662.1"/>
    <property type="gene ID" value="ENSLACG00000003261.2"/>
</dbReference>
<dbReference type="FunFam" id="2.70.160.11:FF:000006">
    <property type="entry name" value="Protein arginine methyltransferase 9"/>
    <property type="match status" value="1"/>
</dbReference>
<dbReference type="InterPro" id="IPR055135">
    <property type="entry name" value="PRMT_dom"/>
</dbReference>
<dbReference type="PROSITE" id="PS51678">
    <property type="entry name" value="SAM_MT_PRMT"/>
    <property type="match status" value="2"/>
</dbReference>
<sequence>MPNPTTRPRRVRRSRRDAGGEQAGRTRLLSSSLQSAQQCLENQDFGTAFAHYLLVLNLAPELKDAIKESFRYALLKWTEELDALSRIQDLFDCYEQALELFPNDEVICNSMGEHLFKMGFRDEAAGYFHRAVKLNPDFADAKENFYRVANWLVERWHFVMLNDSKRNWMYQRAIQKAVFDGHNTVLDIGAGTGILSMFAKKAGAGHVYACELSKTMYELACEVITANDLEGEIQLLHMKSLDMEIPKDIPDRVSLVVTETVDAGLFGEGIVESLIHAWKHLLLPPRPPCQAVGVKGFGRVIPAGAVIYCMAVECPDVRQHHRVGIAEVGGLRLEGSVEFCSPVGYRAVPDEAVEPYTTERMKRVPGGYTSLTEQVQAMTIDFNNLQELEALSTRKPCRLTLPIAKEGVLDALVAWFVLHLDAENSLSTGPDEETCWEQAVYPVQSTLNCVVKPGDMLVVDVSCQGYYLWISSVAVLSSEGSVDSGRALVQANSSPASGSEAELCTALANLQTTNEHGKVVQRCMLESSEIALLNHLQYHESFKAVMCKILKPLLPHTDLQDVDLDASNRGKNEAEDSLNLNPDPMYILDVSEGFSVLPLIAAKLGPVKAYSSVEKQRHQAALHFLAETNCIAKGSLEFWLSHLEDDTVLLQRPKSDKLWSLIILDSIETCGLIRQELMEKAALARCLLQPGGRILPQYIVMYGVLVESDTLLYESAVQGTEPTLGFNIAPFINQFKVPIHVFLDLSTLPCIHLSNPVELCRLDLMNPHLSRQNTEVKVRVCTSGRATAVPFWYQVHLDEETSLNTLSESSHWKQAAAVLDEPIQVQAGDELLLTTQYHKSNVTITVKR</sequence>
<dbReference type="EMBL" id="AFYH01136209">
    <property type="status" value="NOT_ANNOTATED_CDS"/>
    <property type="molecule type" value="Genomic_DNA"/>
</dbReference>
<keyword evidence="6 13" id="KW-0949">S-adenosyl-L-methionine</keyword>
<dbReference type="eggNOG" id="KOG1501">
    <property type="taxonomic scope" value="Eukaryota"/>
</dbReference>
<name>H3A1Z1_LATCH</name>
<dbReference type="RefSeq" id="XP_006002949.1">
    <property type="nucleotide sequence ID" value="XM_006002887.3"/>
</dbReference>
<proteinExistence type="predicted"/>
<dbReference type="EMBL" id="AFYH01136207">
    <property type="status" value="NOT_ANNOTATED_CDS"/>
    <property type="molecule type" value="Genomic_DNA"/>
</dbReference>
<evidence type="ECO:0000256" key="12">
    <source>
        <dbReference type="PROSITE-ProRule" id="PRU00339"/>
    </source>
</evidence>
<feature type="repeat" description="TPR" evidence="12">
    <location>
        <begin position="105"/>
        <end position="138"/>
    </location>
</feature>
<dbReference type="EMBL" id="AFYH01136211">
    <property type="status" value="NOT_ANNOTATED_CDS"/>
    <property type="molecule type" value="Genomic_DNA"/>
</dbReference>
<dbReference type="GO" id="GO:0035243">
    <property type="term" value="F:protein-arginine omega-N symmetric methyltransferase activity"/>
    <property type="evidence" value="ECO:0007669"/>
    <property type="project" value="UniProtKB-EC"/>
</dbReference>
<dbReference type="InterPro" id="IPR019734">
    <property type="entry name" value="TPR_rpt"/>
</dbReference>
<dbReference type="EMBL" id="AFYH01136212">
    <property type="status" value="NOT_ANNOTATED_CDS"/>
    <property type="molecule type" value="Genomic_DNA"/>
</dbReference>
<comment type="subcellular location">
    <subcellularLocation>
        <location evidence="1">Cytoplasm</location>
    </subcellularLocation>
</comment>
<evidence type="ECO:0000313" key="16">
    <source>
        <dbReference type="Ensembl" id="ENSLACP00000003662.1"/>
    </source>
</evidence>
<reference evidence="16" key="3">
    <citation type="submission" date="2025-09" db="UniProtKB">
        <authorList>
            <consortium name="Ensembl"/>
        </authorList>
    </citation>
    <scope>IDENTIFICATION</scope>
</reference>
<evidence type="ECO:0000256" key="10">
    <source>
        <dbReference type="ARBA" id="ARBA00069513"/>
    </source>
</evidence>
<dbReference type="GeneTree" id="ENSGT00940000158472"/>
<dbReference type="FunCoup" id="H3A1Z1">
    <property type="interactions" value="1732"/>
</dbReference>
<dbReference type="EMBL" id="AFYH01136203">
    <property type="status" value="NOT_ANNOTATED_CDS"/>
    <property type="molecule type" value="Genomic_DNA"/>
</dbReference>
<dbReference type="FunFam" id="3.40.50.150:FF:000384">
    <property type="entry name" value="Protein arginine methyltransferase 9"/>
    <property type="match status" value="1"/>
</dbReference>
<dbReference type="GeneID" id="102356690"/>
<dbReference type="Bgee" id="ENSLACG00000003261">
    <property type="expression patterns" value="Expressed in chordate pharynx and 5 other cell types or tissues"/>
</dbReference>
<feature type="domain" description="Protein arginine N-methyltransferase" evidence="15">
    <location>
        <begin position="369"/>
        <end position="464"/>
    </location>
</feature>
<keyword evidence="5 13" id="KW-0808">Transferase</keyword>
<keyword evidence="4 13" id="KW-0489">Methyltransferase</keyword>
<dbReference type="InParanoid" id="H3A1Z1"/>
<dbReference type="KEGG" id="lcm:102356690"/>
<dbReference type="FunFam" id="1.25.40.10:FF:000138">
    <property type="entry name" value="Protein arginine methyltransferase 9"/>
    <property type="match status" value="1"/>
</dbReference>
<dbReference type="Proteomes" id="UP000008672">
    <property type="component" value="Unassembled WGS sequence"/>
</dbReference>
<dbReference type="Pfam" id="PF06325">
    <property type="entry name" value="PrmA"/>
    <property type="match status" value="1"/>
</dbReference>
<dbReference type="InterPro" id="IPR025799">
    <property type="entry name" value="Arg_MeTrfase"/>
</dbReference>
<feature type="region of interest" description="Disordered" evidence="14">
    <location>
        <begin position="1"/>
        <end position="27"/>
    </location>
</feature>
<feature type="domain" description="Protein arginine N-methyltransferase" evidence="15">
    <location>
        <begin position="750"/>
        <end position="842"/>
    </location>
</feature>
<dbReference type="EMBL" id="AFYH01136204">
    <property type="status" value="NOT_ANNOTATED_CDS"/>
    <property type="molecule type" value="Genomic_DNA"/>
</dbReference>
<organism evidence="16 17">
    <name type="scientific">Latimeria chalumnae</name>
    <name type="common">Coelacanth</name>
    <dbReference type="NCBI Taxonomy" id="7897"/>
    <lineage>
        <taxon>Eukaryota</taxon>
        <taxon>Metazoa</taxon>
        <taxon>Chordata</taxon>
        <taxon>Craniata</taxon>
        <taxon>Vertebrata</taxon>
        <taxon>Euteleostomi</taxon>
        <taxon>Coelacanthiformes</taxon>
        <taxon>Coelacanthidae</taxon>
        <taxon>Latimeria</taxon>
    </lineage>
</organism>
<dbReference type="AlphaFoldDB" id="H3A1Z1"/>
<dbReference type="SUPFAM" id="SSF53335">
    <property type="entry name" value="S-adenosyl-L-methionine-dependent methyltransferases"/>
    <property type="match status" value="2"/>
</dbReference>
<dbReference type="OMA" id="CQNEMSS"/>
<dbReference type="EMBL" id="AFYH01136208">
    <property type="status" value="NOT_ANNOTATED_CDS"/>
    <property type="molecule type" value="Genomic_DNA"/>
</dbReference>
<evidence type="ECO:0000256" key="1">
    <source>
        <dbReference type="ARBA" id="ARBA00004496"/>
    </source>
</evidence>
<dbReference type="Gene3D" id="2.70.160.11">
    <property type="entry name" value="Hnrnp arginine n-methyltransferase1"/>
    <property type="match status" value="2"/>
</dbReference>
<dbReference type="FunFam" id="3.40.50.150:FF:000078">
    <property type="entry name" value="Protein arginine methyltransferase 9"/>
    <property type="match status" value="1"/>
</dbReference>
<dbReference type="EMBL" id="AFYH01136205">
    <property type="status" value="NOT_ANNOTATED_CDS"/>
    <property type="molecule type" value="Genomic_DNA"/>
</dbReference>
<evidence type="ECO:0000256" key="2">
    <source>
        <dbReference type="ARBA" id="ARBA00011935"/>
    </source>
</evidence>
<dbReference type="CTD" id="90826"/>
<reference evidence="16" key="2">
    <citation type="submission" date="2025-08" db="UniProtKB">
        <authorList>
            <consortium name="Ensembl"/>
        </authorList>
    </citation>
    <scope>IDENTIFICATION</scope>
</reference>